<name>A0A849CGW9_PASMD</name>
<comment type="caution">
    <text evidence="4">The sequence shown here is derived from an EMBL/GenBank/DDBJ whole genome shotgun (WGS) entry which is preliminary data.</text>
</comment>
<gene>
    <name evidence="4" type="ORF">C2800_02810</name>
    <name evidence="3" type="ORF">NQF69_02665</name>
</gene>
<evidence type="ECO:0000256" key="1">
    <source>
        <dbReference type="SAM" id="Coils"/>
    </source>
</evidence>
<dbReference type="Proteomes" id="UP000540079">
    <property type="component" value="Unassembled WGS sequence"/>
</dbReference>
<reference evidence="3" key="2">
    <citation type="submission" date="2022-07" db="EMBL/GenBank/DDBJ databases">
        <title>Sequence of Pasteurella multocoda 17BRD-035.</title>
        <authorList>
            <person name="Roy Chowdhury P."/>
            <person name="Alhamami T."/>
            <person name="Trott D.J."/>
            <person name="Djordvevic S.P."/>
        </authorList>
    </citation>
    <scope>NUCLEOTIDE SEQUENCE</scope>
    <source>
        <strain evidence="3">17BRD-035</strain>
    </source>
</reference>
<dbReference type="EMBL" id="JANIEN010000002">
    <property type="protein sequence ID" value="MDT3451672.1"/>
    <property type="molecule type" value="Genomic_DNA"/>
</dbReference>
<proteinExistence type="predicted"/>
<evidence type="ECO:0000256" key="2">
    <source>
        <dbReference type="SAM" id="MobiDB-lite"/>
    </source>
</evidence>
<dbReference type="EMBL" id="PPVL01000002">
    <property type="protein sequence ID" value="NNI78367.1"/>
    <property type="molecule type" value="Genomic_DNA"/>
</dbReference>
<feature type="region of interest" description="Disordered" evidence="2">
    <location>
        <begin position="185"/>
        <end position="211"/>
    </location>
</feature>
<sequence length="367" mass="40376">MELIEIFKAGKRVDANGQIVEITTGDLQQAVEAYDPAFHESPVVIGHPKDNHPAYAWVKSLQLEGDILKAELSQVDPEFAEMVEKGRYKKVSASFYLANSQANPKQGSLYLRHVGFLGAVPPAVKGLRNPEFAEGEEGVVDFSDWTEATLWRRLRDWFIGKHGQDEADKVLPDYLVGSVQEEAVRNSLQPQKAESPIFNEPTQPQGEPEMSVEEKAELERLKVENQQLKDEKAQAEAQKAEAQLNQTKADNADFAESLVSAGKLAPVAKEKAIELLNCAAVQSAGGVVEFGEGENILTAIKAFLDAQPQIIQFGEVATKDNATTAEDNTVEYAEGTSAEAIDMDKRVRAYMKEHNVSYVTAFNAMHS</sequence>
<dbReference type="AlphaFoldDB" id="A0A849CGW9"/>
<organism evidence="4 5">
    <name type="scientific">Pasteurella multocida</name>
    <dbReference type="NCBI Taxonomy" id="747"/>
    <lineage>
        <taxon>Bacteria</taxon>
        <taxon>Pseudomonadati</taxon>
        <taxon>Pseudomonadota</taxon>
        <taxon>Gammaproteobacteria</taxon>
        <taxon>Pasteurellales</taxon>
        <taxon>Pasteurellaceae</taxon>
        <taxon>Pasteurella</taxon>
    </lineage>
</organism>
<feature type="coiled-coil region" evidence="1">
    <location>
        <begin position="211"/>
        <end position="257"/>
    </location>
</feature>
<evidence type="ECO:0000313" key="4">
    <source>
        <dbReference type="EMBL" id="NNI78367.1"/>
    </source>
</evidence>
<dbReference type="Proteomes" id="UP001182304">
    <property type="component" value="Unassembled WGS sequence"/>
</dbReference>
<keyword evidence="1" id="KW-0175">Coiled coil</keyword>
<accession>A0A849CGW9</accession>
<evidence type="ECO:0000313" key="3">
    <source>
        <dbReference type="EMBL" id="MDT3451672.1"/>
    </source>
</evidence>
<reference evidence="4 5" key="1">
    <citation type="journal article" date="2018" name="Front. Microbiol.">
        <title>Genetic and Phylogenetic Characteristics of Pasteurella multocida Isolates From Different Host Species.</title>
        <authorList>
            <person name="Peng Z."/>
            <person name="Liang W."/>
            <person name="Wang F."/>
            <person name="Xu Z."/>
            <person name="Xie Z."/>
            <person name="Lian Z."/>
            <person name="Hua L."/>
            <person name="Zhou R."/>
            <person name="Chen H."/>
            <person name="Wu B."/>
        </authorList>
    </citation>
    <scope>NUCLEOTIDE SEQUENCE [LARGE SCALE GENOMIC DNA]</scope>
    <source>
        <strain evidence="4 5">HNA06</strain>
    </source>
</reference>
<protein>
    <submittedName>
        <fullName evidence="4">Peptidase</fullName>
    </submittedName>
</protein>
<evidence type="ECO:0000313" key="5">
    <source>
        <dbReference type="Proteomes" id="UP000540079"/>
    </source>
</evidence>
<dbReference type="RefSeq" id="WP_016533209.1">
    <property type="nucleotide sequence ID" value="NZ_CP015567.1"/>
</dbReference>